<feature type="compositionally biased region" description="Polar residues" evidence="1">
    <location>
        <begin position="199"/>
        <end position="210"/>
    </location>
</feature>
<feature type="compositionally biased region" description="Polar residues" evidence="1">
    <location>
        <begin position="178"/>
        <end position="192"/>
    </location>
</feature>
<reference evidence="2" key="1">
    <citation type="journal article" date="2019" name="Nat. Commun.">
        <title>Genome-wide association mapping of date palm fruit traits.</title>
        <authorList>
            <person name="Hazzouri K.M."/>
            <person name="Gros-Balthazard M."/>
            <person name="Flowers J.M."/>
            <person name="Copetti D."/>
            <person name="Lemansour A."/>
            <person name="Lebrun M."/>
            <person name="Masmoudi K."/>
            <person name="Ferrand S."/>
            <person name="Dhar M.I."/>
            <person name="Fresquez Z.A."/>
            <person name="Rosas U."/>
            <person name="Zhang J."/>
            <person name="Talag J."/>
            <person name="Lee S."/>
            <person name="Kudrna D."/>
            <person name="Powell R.F."/>
            <person name="Leitch I.J."/>
            <person name="Krueger R.R."/>
            <person name="Wing R.A."/>
            <person name="Amiri K.M.A."/>
            <person name="Purugganan M.D."/>
        </authorList>
    </citation>
    <scope>NUCLEOTIDE SEQUENCE [LARGE SCALE GENOMIC DNA]</scope>
    <source>
        <strain evidence="2">cv. Khalas</strain>
    </source>
</reference>
<dbReference type="RefSeq" id="XP_008789816.2">
    <property type="nucleotide sequence ID" value="XM_008791594.4"/>
</dbReference>
<accession>A0A8B7C1U2</accession>
<dbReference type="KEGG" id="pda:103707193"/>
<dbReference type="OrthoDB" id="10369694at2759"/>
<evidence type="ECO:0000313" key="3">
    <source>
        <dbReference type="RefSeq" id="XP_008789816.2"/>
    </source>
</evidence>
<sequence length="316" mass="35492">MEILDEYHSNFFLDWWSIFSDLYFQKQSSGESQGAIQKEFLLESFKRSNKQDSWLQALIMRPNMTPQGASLLQSNNSILPYFPLISNQENERQCTPIRQFACIDETGAQQPNFFRDMQHDLRSRSTPTYPLGQVQHLNIDGSLQMGSKHARLVTSFPMELYGQDRLIDWPSSGFDPTFTSVRQKGINPPSSTRKGKEPSYSSIKDNSQSGDIVGPSVVPPLSPIGTSWDAPTSGTNIESFAIAEKMDMENFEEDNEDISKLLKELVNDQAKENSANSAESQSFPEGGAGDNNIKAQPLSIEKKVSSNVNKEYIKDQ</sequence>
<reference evidence="3" key="2">
    <citation type="submission" date="2025-08" db="UniProtKB">
        <authorList>
            <consortium name="RefSeq"/>
        </authorList>
    </citation>
    <scope>IDENTIFICATION</scope>
    <source>
        <tissue evidence="3">Young leaves</tissue>
    </source>
</reference>
<dbReference type="AlphaFoldDB" id="A0A8B7C1U2"/>
<feature type="region of interest" description="Disordered" evidence="1">
    <location>
        <begin position="263"/>
        <end position="316"/>
    </location>
</feature>
<evidence type="ECO:0000256" key="1">
    <source>
        <dbReference type="SAM" id="MobiDB-lite"/>
    </source>
</evidence>
<evidence type="ECO:0000313" key="2">
    <source>
        <dbReference type="Proteomes" id="UP000228380"/>
    </source>
</evidence>
<name>A0A8B7C1U2_PHODC</name>
<keyword evidence="2" id="KW-1185">Reference proteome</keyword>
<feature type="compositionally biased region" description="Polar residues" evidence="1">
    <location>
        <begin position="272"/>
        <end position="283"/>
    </location>
</feature>
<dbReference type="Proteomes" id="UP000228380">
    <property type="component" value="Chromosome 4"/>
</dbReference>
<organism evidence="2 3">
    <name type="scientific">Phoenix dactylifera</name>
    <name type="common">Date palm</name>
    <dbReference type="NCBI Taxonomy" id="42345"/>
    <lineage>
        <taxon>Eukaryota</taxon>
        <taxon>Viridiplantae</taxon>
        <taxon>Streptophyta</taxon>
        <taxon>Embryophyta</taxon>
        <taxon>Tracheophyta</taxon>
        <taxon>Spermatophyta</taxon>
        <taxon>Magnoliopsida</taxon>
        <taxon>Liliopsida</taxon>
        <taxon>Arecaceae</taxon>
        <taxon>Coryphoideae</taxon>
        <taxon>Phoeniceae</taxon>
        <taxon>Phoenix</taxon>
    </lineage>
</organism>
<dbReference type="GeneID" id="103707193"/>
<gene>
    <name evidence="3" type="primary">LOC103707193</name>
</gene>
<proteinExistence type="predicted"/>
<protein>
    <submittedName>
        <fullName evidence="3">Uncharacterized protein LOC103707193</fullName>
    </submittedName>
</protein>
<feature type="region of interest" description="Disordered" evidence="1">
    <location>
        <begin position="178"/>
        <end position="233"/>
    </location>
</feature>